<evidence type="ECO:0000313" key="3">
    <source>
        <dbReference type="EMBL" id="KAF2097967.1"/>
    </source>
</evidence>
<keyword evidence="4" id="KW-1185">Reference proteome</keyword>
<dbReference type="SUPFAM" id="SSF47459">
    <property type="entry name" value="HLH, helix-loop-helix DNA-binding domain"/>
    <property type="match status" value="1"/>
</dbReference>
<feature type="region of interest" description="Disordered" evidence="1">
    <location>
        <begin position="235"/>
        <end position="332"/>
    </location>
</feature>
<evidence type="ECO:0000256" key="1">
    <source>
        <dbReference type="SAM" id="MobiDB-lite"/>
    </source>
</evidence>
<comment type="caution">
    <text evidence="3">The sequence shown here is derived from an EMBL/GenBank/DDBJ whole genome shotgun (WGS) entry which is preliminary data.</text>
</comment>
<dbReference type="CDD" id="cd11395">
    <property type="entry name" value="bHLHzip_SREBP_like"/>
    <property type="match status" value="1"/>
</dbReference>
<proteinExistence type="predicted"/>
<organism evidence="3 4">
    <name type="scientific">Rhizodiscina lignyota</name>
    <dbReference type="NCBI Taxonomy" id="1504668"/>
    <lineage>
        <taxon>Eukaryota</taxon>
        <taxon>Fungi</taxon>
        <taxon>Dikarya</taxon>
        <taxon>Ascomycota</taxon>
        <taxon>Pezizomycotina</taxon>
        <taxon>Dothideomycetes</taxon>
        <taxon>Pleosporomycetidae</taxon>
        <taxon>Aulographales</taxon>
        <taxon>Rhizodiscinaceae</taxon>
        <taxon>Rhizodiscina</taxon>
    </lineage>
</organism>
<dbReference type="AlphaFoldDB" id="A0A9P4IGB7"/>
<evidence type="ECO:0000259" key="2">
    <source>
        <dbReference type="PROSITE" id="PS50888"/>
    </source>
</evidence>
<feature type="compositionally biased region" description="Basic and acidic residues" evidence="1">
    <location>
        <begin position="265"/>
        <end position="275"/>
    </location>
</feature>
<protein>
    <recommendedName>
        <fullName evidence="2">BHLH domain-containing protein</fullName>
    </recommendedName>
</protein>
<dbReference type="GO" id="GO:0046983">
    <property type="term" value="F:protein dimerization activity"/>
    <property type="evidence" value="ECO:0007669"/>
    <property type="project" value="InterPro"/>
</dbReference>
<feature type="compositionally biased region" description="Basic and acidic residues" evidence="1">
    <location>
        <begin position="293"/>
        <end position="313"/>
    </location>
</feature>
<dbReference type="Gene3D" id="4.10.280.10">
    <property type="entry name" value="Helix-loop-helix DNA-binding domain"/>
    <property type="match status" value="1"/>
</dbReference>
<sequence>MPLRDFDLYDFRGGCENVPVDHSYDSYWDSLLEDGYTRQSFASPFDSSPSPQGFANADLDTLSAADAGKNQPTVTATGNNLLNSYRAINYSSSSSASDSHRQGNILVSAGRLGTVDSQRMTPWRDPIADQAACLGSSIFGATTDLEPLLANQLRMVSSNQGSTSSMQEPPISPITEERVIGIKRDRDAARADSHAVCGNSSFRFQQGTDSMIDLDPATCSGNCTPLLFSELPQSPLAGTSSWDQMTGGGRPRISKRPCHTRRRDRSADSVSDRDTTPAARAQHQPGSEAKPQPGRDRPLLKRAQEPEPKEEATKPASSHNKGRTPHHQIERKYRESINTQIESLRRAIPFLQPQHHSRDAGSSTCDGDGGNADMEDPATASALYKRSKAEILSGATSYIKQLERERDRVLEANESLKVQMEGIYQLVGARGKPRRKCGVCEILG</sequence>
<dbReference type="OrthoDB" id="2133190at2759"/>
<dbReference type="EMBL" id="ML978127">
    <property type="protein sequence ID" value="KAF2097967.1"/>
    <property type="molecule type" value="Genomic_DNA"/>
</dbReference>
<dbReference type="PANTHER" id="PTHR47336:SF2">
    <property type="entry name" value="TRANSCRIPTION FACTOR HMS1-RELATED"/>
    <property type="match status" value="1"/>
</dbReference>
<dbReference type="InterPro" id="IPR036638">
    <property type="entry name" value="HLH_DNA-bd_sf"/>
</dbReference>
<reference evidence="3" key="1">
    <citation type="journal article" date="2020" name="Stud. Mycol.">
        <title>101 Dothideomycetes genomes: a test case for predicting lifestyles and emergence of pathogens.</title>
        <authorList>
            <person name="Haridas S."/>
            <person name="Albert R."/>
            <person name="Binder M."/>
            <person name="Bloem J."/>
            <person name="Labutti K."/>
            <person name="Salamov A."/>
            <person name="Andreopoulos B."/>
            <person name="Baker S."/>
            <person name="Barry K."/>
            <person name="Bills G."/>
            <person name="Bluhm B."/>
            <person name="Cannon C."/>
            <person name="Castanera R."/>
            <person name="Culley D."/>
            <person name="Daum C."/>
            <person name="Ezra D."/>
            <person name="Gonzalez J."/>
            <person name="Henrissat B."/>
            <person name="Kuo A."/>
            <person name="Liang C."/>
            <person name="Lipzen A."/>
            <person name="Lutzoni F."/>
            <person name="Magnuson J."/>
            <person name="Mondo S."/>
            <person name="Nolan M."/>
            <person name="Ohm R."/>
            <person name="Pangilinan J."/>
            <person name="Park H.-J."/>
            <person name="Ramirez L."/>
            <person name="Alfaro M."/>
            <person name="Sun H."/>
            <person name="Tritt A."/>
            <person name="Yoshinaga Y."/>
            <person name="Zwiers L.-H."/>
            <person name="Turgeon B."/>
            <person name="Goodwin S."/>
            <person name="Spatafora J."/>
            <person name="Crous P."/>
            <person name="Grigoriev I."/>
        </authorList>
    </citation>
    <scope>NUCLEOTIDE SEQUENCE</scope>
    <source>
        <strain evidence="3">CBS 133067</strain>
    </source>
</reference>
<dbReference type="InterPro" id="IPR011598">
    <property type="entry name" value="bHLH_dom"/>
</dbReference>
<dbReference type="InterPro" id="IPR052099">
    <property type="entry name" value="Regulatory_TF_Diverse"/>
</dbReference>
<dbReference type="SMART" id="SM00353">
    <property type="entry name" value="HLH"/>
    <property type="match status" value="1"/>
</dbReference>
<dbReference type="PANTHER" id="PTHR47336">
    <property type="entry name" value="TRANSCRIPTION FACTOR HMS1-RELATED"/>
    <property type="match status" value="1"/>
</dbReference>
<feature type="domain" description="BHLH" evidence="2">
    <location>
        <begin position="321"/>
        <end position="402"/>
    </location>
</feature>
<gene>
    <name evidence="3" type="ORF">NA57DRAFT_76766</name>
</gene>
<dbReference type="Pfam" id="PF00010">
    <property type="entry name" value="HLH"/>
    <property type="match status" value="1"/>
</dbReference>
<dbReference type="Proteomes" id="UP000799772">
    <property type="component" value="Unassembled WGS sequence"/>
</dbReference>
<dbReference type="PROSITE" id="PS50888">
    <property type="entry name" value="BHLH"/>
    <property type="match status" value="1"/>
</dbReference>
<name>A0A9P4IGB7_9PEZI</name>
<accession>A0A9P4IGB7</accession>
<evidence type="ECO:0000313" key="4">
    <source>
        <dbReference type="Proteomes" id="UP000799772"/>
    </source>
</evidence>
<feature type="compositionally biased region" description="Basic residues" evidence="1">
    <location>
        <begin position="252"/>
        <end position="264"/>
    </location>
</feature>